<feature type="repeat" description="PPR" evidence="2">
    <location>
        <begin position="217"/>
        <end position="248"/>
    </location>
</feature>
<proteinExistence type="predicted"/>
<evidence type="ECO:0000256" key="1">
    <source>
        <dbReference type="ARBA" id="ARBA00022737"/>
    </source>
</evidence>
<keyword evidence="4" id="KW-1185">Reference proteome</keyword>
<name>A0AAV9DWM6_ACOCL</name>
<feature type="repeat" description="PPR" evidence="2">
    <location>
        <begin position="116"/>
        <end position="150"/>
    </location>
</feature>
<dbReference type="EMBL" id="JAUJYO010000011">
    <property type="protein sequence ID" value="KAK1304893.1"/>
    <property type="molecule type" value="Genomic_DNA"/>
</dbReference>
<dbReference type="Proteomes" id="UP001180020">
    <property type="component" value="Unassembled WGS sequence"/>
</dbReference>
<reference evidence="3" key="2">
    <citation type="submission" date="2023-06" db="EMBL/GenBank/DDBJ databases">
        <authorList>
            <person name="Ma L."/>
            <person name="Liu K.-W."/>
            <person name="Li Z."/>
            <person name="Hsiao Y.-Y."/>
            <person name="Qi Y."/>
            <person name="Fu T."/>
            <person name="Tang G."/>
            <person name="Zhang D."/>
            <person name="Sun W.-H."/>
            <person name="Liu D.-K."/>
            <person name="Li Y."/>
            <person name="Chen G.-Z."/>
            <person name="Liu X.-D."/>
            <person name="Liao X.-Y."/>
            <person name="Jiang Y.-T."/>
            <person name="Yu X."/>
            <person name="Hao Y."/>
            <person name="Huang J."/>
            <person name="Zhao X.-W."/>
            <person name="Ke S."/>
            <person name="Chen Y.-Y."/>
            <person name="Wu W.-L."/>
            <person name="Hsu J.-L."/>
            <person name="Lin Y.-F."/>
            <person name="Huang M.-D."/>
            <person name="Li C.-Y."/>
            <person name="Huang L."/>
            <person name="Wang Z.-W."/>
            <person name="Zhao X."/>
            <person name="Zhong W.-Y."/>
            <person name="Peng D.-H."/>
            <person name="Ahmad S."/>
            <person name="Lan S."/>
            <person name="Zhang J.-S."/>
            <person name="Tsai W.-C."/>
            <person name="Van De Peer Y."/>
            <person name="Liu Z.-J."/>
        </authorList>
    </citation>
    <scope>NUCLEOTIDE SEQUENCE</scope>
    <source>
        <strain evidence="3">CP</strain>
        <tissue evidence="3">Leaves</tissue>
    </source>
</reference>
<dbReference type="Gene3D" id="1.25.40.10">
    <property type="entry name" value="Tetratricopeptide repeat domain"/>
    <property type="match status" value="3"/>
</dbReference>
<dbReference type="PANTHER" id="PTHR24015:SF548">
    <property type="entry name" value="OS08G0340900 PROTEIN"/>
    <property type="match status" value="1"/>
</dbReference>
<dbReference type="PANTHER" id="PTHR24015">
    <property type="entry name" value="OS07G0578800 PROTEIN-RELATED"/>
    <property type="match status" value="1"/>
</dbReference>
<evidence type="ECO:0000313" key="3">
    <source>
        <dbReference type="EMBL" id="KAK1304893.1"/>
    </source>
</evidence>
<evidence type="ECO:0000313" key="4">
    <source>
        <dbReference type="Proteomes" id="UP001180020"/>
    </source>
</evidence>
<dbReference type="GO" id="GO:0003723">
    <property type="term" value="F:RNA binding"/>
    <property type="evidence" value="ECO:0007669"/>
    <property type="project" value="InterPro"/>
</dbReference>
<dbReference type="NCBIfam" id="TIGR00756">
    <property type="entry name" value="PPR"/>
    <property type="match status" value="2"/>
</dbReference>
<dbReference type="GO" id="GO:0009451">
    <property type="term" value="P:RNA modification"/>
    <property type="evidence" value="ECO:0007669"/>
    <property type="project" value="InterPro"/>
</dbReference>
<dbReference type="AlphaFoldDB" id="A0AAV9DWM6"/>
<dbReference type="FunFam" id="1.25.40.10:FF:000344">
    <property type="entry name" value="Pentatricopeptide repeat-containing protein"/>
    <property type="match status" value="1"/>
</dbReference>
<protein>
    <submittedName>
        <fullName evidence="3">Pentatricopeptide repeat-containing protein</fullName>
    </submittedName>
</protein>
<keyword evidence="1" id="KW-0677">Repeat</keyword>
<dbReference type="InterPro" id="IPR011990">
    <property type="entry name" value="TPR-like_helical_dom_sf"/>
</dbReference>
<feature type="repeat" description="PPR" evidence="2">
    <location>
        <begin position="15"/>
        <end position="49"/>
    </location>
</feature>
<comment type="caution">
    <text evidence="3">The sequence shown here is derived from an EMBL/GenBank/DDBJ whole genome shotgun (WGS) entry which is preliminary data.</text>
</comment>
<dbReference type="InterPro" id="IPR002885">
    <property type="entry name" value="PPR_rpt"/>
</dbReference>
<dbReference type="Pfam" id="PF01535">
    <property type="entry name" value="PPR"/>
    <property type="match status" value="5"/>
</dbReference>
<reference evidence="3" key="1">
    <citation type="journal article" date="2023" name="Nat. Commun.">
        <title>Diploid and tetraploid genomes of Acorus and the evolution of monocots.</title>
        <authorList>
            <person name="Ma L."/>
            <person name="Liu K.W."/>
            <person name="Li Z."/>
            <person name="Hsiao Y.Y."/>
            <person name="Qi Y."/>
            <person name="Fu T."/>
            <person name="Tang G.D."/>
            <person name="Zhang D."/>
            <person name="Sun W.H."/>
            <person name="Liu D.K."/>
            <person name="Li Y."/>
            <person name="Chen G.Z."/>
            <person name="Liu X.D."/>
            <person name="Liao X.Y."/>
            <person name="Jiang Y.T."/>
            <person name="Yu X."/>
            <person name="Hao Y."/>
            <person name="Huang J."/>
            <person name="Zhao X.W."/>
            <person name="Ke S."/>
            <person name="Chen Y.Y."/>
            <person name="Wu W.L."/>
            <person name="Hsu J.L."/>
            <person name="Lin Y.F."/>
            <person name="Huang M.D."/>
            <person name="Li C.Y."/>
            <person name="Huang L."/>
            <person name="Wang Z.W."/>
            <person name="Zhao X."/>
            <person name="Zhong W.Y."/>
            <person name="Peng D.H."/>
            <person name="Ahmad S."/>
            <person name="Lan S."/>
            <person name="Zhang J.S."/>
            <person name="Tsai W.C."/>
            <person name="Van de Peer Y."/>
            <person name="Liu Z.J."/>
        </authorList>
    </citation>
    <scope>NUCLEOTIDE SEQUENCE</scope>
    <source>
        <strain evidence="3">CP</strain>
    </source>
</reference>
<organism evidence="3 4">
    <name type="scientific">Acorus calamus</name>
    <name type="common">Sweet flag</name>
    <dbReference type="NCBI Taxonomy" id="4465"/>
    <lineage>
        <taxon>Eukaryota</taxon>
        <taxon>Viridiplantae</taxon>
        <taxon>Streptophyta</taxon>
        <taxon>Embryophyta</taxon>
        <taxon>Tracheophyta</taxon>
        <taxon>Spermatophyta</taxon>
        <taxon>Magnoliopsida</taxon>
        <taxon>Liliopsida</taxon>
        <taxon>Acoraceae</taxon>
        <taxon>Acorus</taxon>
    </lineage>
</organism>
<dbReference type="PROSITE" id="PS51375">
    <property type="entry name" value="PPR"/>
    <property type="match status" value="3"/>
</dbReference>
<gene>
    <name evidence="3" type="primary">PCMP-H28</name>
    <name evidence="3" type="ORF">QJS10_CPB11g01154</name>
</gene>
<evidence type="ECO:0000256" key="2">
    <source>
        <dbReference type="PROSITE-ProRule" id="PRU00708"/>
    </source>
</evidence>
<accession>A0AAV9DWM6</accession>
<sequence length="248" mass="28165">MDEARIIFDNVVLKNSFLWNSMIRGYAVVGSSEKSLLLYREMSFYGRAADNFTYPFVLMACGDLGVENLGRCVHCKVLIMGFESDIYVGNSLLMMYLKFGDIGTARKLFDAMPERDLTSWNTMISGMSNNGDPLLSLVFLNQMVGFGVRSDRATILSVLPACADMASLKHGKEIHGYVIRCGLEFDGFVRNSLIEMYSRCRFMTGARHLFEKMVVRDLVSWNSMISGYSWNEDSIRSISIFRRMISEE</sequence>
<dbReference type="InterPro" id="IPR046960">
    <property type="entry name" value="PPR_At4g14850-like_plant"/>
</dbReference>